<reference evidence="3 4" key="2">
    <citation type="submission" date="2018-03" db="EMBL/GenBank/DDBJ databases">
        <authorList>
            <person name="Keele B.F."/>
        </authorList>
    </citation>
    <scope>NUCLEOTIDE SEQUENCE [LARGE SCALE GENOMIC DNA]</scope>
    <source>
        <strain evidence="3 4">CCALA 016</strain>
    </source>
</reference>
<reference evidence="3 4" key="1">
    <citation type="submission" date="2018-03" db="EMBL/GenBank/DDBJ databases">
        <title>The ancient ancestry and fast evolution of plastids.</title>
        <authorList>
            <person name="Moore K.R."/>
            <person name="Magnabosco C."/>
            <person name="Momper L."/>
            <person name="Gold D.A."/>
            <person name="Bosak T."/>
            <person name="Fournier G.P."/>
        </authorList>
    </citation>
    <scope>NUCLEOTIDE SEQUENCE [LARGE SCALE GENOMIC DNA]</scope>
    <source>
        <strain evidence="3 4">CCALA 016</strain>
    </source>
</reference>
<keyword evidence="1" id="KW-0472">Membrane</keyword>
<sequence length="205" mass="23079">MILRLSPIRKKKPSRSIARSGFHQLWLMVGLTFTTGVWWGYREVKSFFTPPEAILVLGGHESRERYAAKLALKYPNLPIWVSSGSPKAYAKRIFTSSGVNTNPEHLHLDYRAVDTVTNFTTLVEDFKKHGIDSVYLVTSDNHMRRARIVGEIVLGSQGIFIRPLSVPSDAPSEPIEKSLRDGARAVLWLIMGSTGEDLKKYPTPR</sequence>
<evidence type="ECO:0000256" key="1">
    <source>
        <dbReference type="SAM" id="Phobius"/>
    </source>
</evidence>
<proteinExistence type="predicted"/>
<evidence type="ECO:0000313" key="3">
    <source>
        <dbReference type="EMBL" id="PSF36190.1"/>
    </source>
</evidence>
<accession>A0A2T1LWB5</accession>
<feature type="transmembrane region" description="Helical" evidence="1">
    <location>
        <begin position="21"/>
        <end position="41"/>
    </location>
</feature>
<keyword evidence="1" id="KW-0812">Transmembrane</keyword>
<organism evidence="3 4">
    <name type="scientific">Aphanothece hegewaldii CCALA 016</name>
    <dbReference type="NCBI Taxonomy" id="2107694"/>
    <lineage>
        <taxon>Bacteria</taxon>
        <taxon>Bacillati</taxon>
        <taxon>Cyanobacteriota</taxon>
        <taxon>Cyanophyceae</taxon>
        <taxon>Oscillatoriophycideae</taxon>
        <taxon>Chroococcales</taxon>
        <taxon>Aphanothecaceae</taxon>
        <taxon>Aphanothece</taxon>
    </lineage>
</organism>
<dbReference type="CDD" id="cd06259">
    <property type="entry name" value="YdcF-like"/>
    <property type="match status" value="1"/>
</dbReference>
<dbReference type="AlphaFoldDB" id="A0A2T1LWB5"/>
<feature type="domain" description="DUF218" evidence="2">
    <location>
        <begin position="52"/>
        <end position="153"/>
    </location>
</feature>
<keyword evidence="4" id="KW-1185">Reference proteome</keyword>
<name>A0A2T1LWB5_9CHRO</name>
<gene>
    <name evidence="3" type="ORF">C7H19_14435</name>
</gene>
<evidence type="ECO:0000259" key="2">
    <source>
        <dbReference type="Pfam" id="PF02698"/>
    </source>
</evidence>
<comment type="caution">
    <text evidence="3">The sequence shown here is derived from an EMBL/GenBank/DDBJ whole genome shotgun (WGS) entry which is preliminary data.</text>
</comment>
<dbReference type="InterPro" id="IPR003848">
    <property type="entry name" value="DUF218"/>
</dbReference>
<protein>
    <submittedName>
        <fullName evidence="3">YdcF family protein</fullName>
    </submittedName>
</protein>
<dbReference type="EMBL" id="PXOH01000015">
    <property type="protein sequence ID" value="PSF36190.1"/>
    <property type="molecule type" value="Genomic_DNA"/>
</dbReference>
<dbReference type="RefSeq" id="WP_106457585.1">
    <property type="nucleotide sequence ID" value="NZ_PXOH01000015.1"/>
</dbReference>
<keyword evidence="1" id="KW-1133">Transmembrane helix</keyword>
<dbReference type="Proteomes" id="UP000239001">
    <property type="component" value="Unassembled WGS sequence"/>
</dbReference>
<evidence type="ECO:0000313" key="4">
    <source>
        <dbReference type="Proteomes" id="UP000239001"/>
    </source>
</evidence>
<dbReference type="Pfam" id="PF02698">
    <property type="entry name" value="DUF218"/>
    <property type="match status" value="1"/>
</dbReference>
<dbReference type="OrthoDB" id="9782395at2"/>